<dbReference type="EMBL" id="QXCT01000001">
    <property type="protein sequence ID" value="MDW9251038.1"/>
    <property type="molecule type" value="Genomic_DNA"/>
</dbReference>
<name>A0AAW9CPH4_BURTH</name>
<dbReference type="Proteomes" id="UP001272137">
    <property type="component" value="Unassembled WGS sequence"/>
</dbReference>
<accession>A0AAW9CPH4</accession>
<sequence>MENGRRRETGKTARASGWNGEAQIAGAATTRPNYIFIASDGADAKCVLLS</sequence>
<evidence type="ECO:0000313" key="1">
    <source>
        <dbReference type="EMBL" id="MDW9251038.1"/>
    </source>
</evidence>
<gene>
    <name evidence="1" type="ORF">C7S16_7181</name>
</gene>
<proteinExistence type="predicted"/>
<organism evidence="1 2">
    <name type="scientific">Burkholderia thailandensis</name>
    <dbReference type="NCBI Taxonomy" id="57975"/>
    <lineage>
        <taxon>Bacteria</taxon>
        <taxon>Pseudomonadati</taxon>
        <taxon>Pseudomonadota</taxon>
        <taxon>Betaproteobacteria</taxon>
        <taxon>Burkholderiales</taxon>
        <taxon>Burkholderiaceae</taxon>
        <taxon>Burkholderia</taxon>
        <taxon>pseudomallei group</taxon>
    </lineage>
</organism>
<protein>
    <submittedName>
        <fullName evidence="1">Uncharacterized protein</fullName>
    </submittedName>
</protein>
<comment type="caution">
    <text evidence="1">The sequence shown here is derived from an EMBL/GenBank/DDBJ whole genome shotgun (WGS) entry which is preliminary data.</text>
</comment>
<reference evidence="1" key="1">
    <citation type="submission" date="2018-08" db="EMBL/GenBank/DDBJ databases">
        <title>Identification of Burkholderia cepacia strains that express a Burkholderia pseudomallei-like capsular polysaccharide.</title>
        <authorList>
            <person name="Burtnick M.N."/>
            <person name="Vongsouvath M."/>
            <person name="Newton P."/>
            <person name="Wuthiekanun V."/>
            <person name="Limmathurotsakul D."/>
            <person name="Brett P.J."/>
            <person name="Chantratita N."/>
            <person name="Dance D.A."/>
        </authorList>
    </citation>
    <scope>NUCLEOTIDE SEQUENCE</scope>
    <source>
        <strain evidence="1">SBXCC001</strain>
    </source>
</reference>
<dbReference type="AlphaFoldDB" id="A0AAW9CPH4"/>
<evidence type="ECO:0000313" key="2">
    <source>
        <dbReference type="Proteomes" id="UP001272137"/>
    </source>
</evidence>